<proteinExistence type="predicted"/>
<dbReference type="SUPFAM" id="SSF46894">
    <property type="entry name" value="C-terminal effector domain of the bipartite response regulators"/>
    <property type="match status" value="1"/>
</dbReference>
<feature type="coiled-coil region" evidence="1">
    <location>
        <begin position="181"/>
        <end position="242"/>
    </location>
</feature>
<dbReference type="GO" id="GO:0003677">
    <property type="term" value="F:DNA binding"/>
    <property type="evidence" value="ECO:0007669"/>
    <property type="project" value="InterPro"/>
</dbReference>
<protein>
    <submittedName>
        <fullName evidence="3">LuxR family transcriptional regulator</fullName>
    </submittedName>
</protein>
<dbReference type="Proteomes" id="UP000238049">
    <property type="component" value="Unassembled WGS sequence"/>
</dbReference>
<dbReference type="Gene3D" id="1.10.10.10">
    <property type="entry name" value="Winged helix-like DNA-binding domain superfamily/Winged helix DNA-binding domain"/>
    <property type="match status" value="1"/>
</dbReference>
<evidence type="ECO:0000313" key="4">
    <source>
        <dbReference type="Proteomes" id="UP000238049"/>
    </source>
</evidence>
<dbReference type="AlphaFoldDB" id="A0A2S6ZZ48"/>
<keyword evidence="2" id="KW-1133">Transmembrane helix</keyword>
<organism evidence="3 4">
    <name type="scientific">Xanthomonas arboricola pv. guizotiae</name>
    <dbReference type="NCBI Taxonomy" id="487867"/>
    <lineage>
        <taxon>Bacteria</taxon>
        <taxon>Pseudomonadati</taxon>
        <taxon>Pseudomonadota</taxon>
        <taxon>Gammaproteobacteria</taxon>
        <taxon>Lysobacterales</taxon>
        <taxon>Lysobacteraceae</taxon>
        <taxon>Xanthomonas</taxon>
    </lineage>
</organism>
<keyword evidence="1" id="KW-0175">Coiled coil</keyword>
<gene>
    <name evidence="3" type="ORF">XarbCFBP7409_12650</name>
</gene>
<sequence>MAIMVDMENEEHAKKRLGRYYIPIWEGCDPTVSQSIKDFRERWKPYSTSSRRYPIGRLIQEVIDPAVAAYMATLPVRYSGYVPGAGTGVSFSAIIGLVGLDAMVRVQRQLLRQFIKTEDRQTPRDHRFTATIEALIELVCYCASKRPQTSSPAQGVSLNAQRKHGFCDFCGELTEFSAFMAKVAEQQVNDAELENRKKLELSHQYCEGHRPKLTNGEWNPAYRQAKRSLAQFELELAKLSQQCAKPATPQVKSGDQLVDGYFFHYVMRQTLQPADKAELRNQARLMVDSKLSDRRKQILMLQWSGLNQSEIARRLGIERQAVSKALSSIPAMFHLKKKRPIR</sequence>
<dbReference type="InterPro" id="IPR016032">
    <property type="entry name" value="Sig_transdc_resp-reg_C-effctor"/>
</dbReference>
<name>A0A2S6ZZ48_9XANT</name>
<feature type="transmembrane region" description="Helical" evidence="2">
    <location>
        <begin position="81"/>
        <end position="104"/>
    </location>
</feature>
<evidence type="ECO:0000256" key="1">
    <source>
        <dbReference type="SAM" id="Coils"/>
    </source>
</evidence>
<comment type="caution">
    <text evidence="3">The sequence shown here is derived from an EMBL/GenBank/DDBJ whole genome shotgun (WGS) entry which is preliminary data.</text>
</comment>
<keyword evidence="2" id="KW-0812">Transmembrane</keyword>
<reference evidence="3 4" key="1">
    <citation type="submission" date="2016-08" db="EMBL/GenBank/DDBJ databases">
        <title>Evolution of the type three secretion system and type three effector repertoires in Xanthomonas.</title>
        <authorList>
            <person name="Merda D."/>
            <person name="Briand M."/>
            <person name="Bosis E."/>
            <person name="Rousseau C."/>
            <person name="Portier P."/>
            <person name="Jacques M.-A."/>
            <person name="Fischer-Le Saux M."/>
        </authorList>
    </citation>
    <scope>NUCLEOTIDE SEQUENCE [LARGE SCALE GENOMIC DNA]</scope>
    <source>
        <strain evidence="3 4">CFBP 7409</strain>
    </source>
</reference>
<keyword evidence="2" id="KW-0472">Membrane</keyword>
<evidence type="ECO:0000256" key="2">
    <source>
        <dbReference type="SAM" id="Phobius"/>
    </source>
</evidence>
<dbReference type="InterPro" id="IPR036388">
    <property type="entry name" value="WH-like_DNA-bd_sf"/>
</dbReference>
<evidence type="ECO:0000313" key="3">
    <source>
        <dbReference type="EMBL" id="PPT98452.1"/>
    </source>
</evidence>
<accession>A0A2S6ZZ48</accession>
<dbReference type="GO" id="GO:0006355">
    <property type="term" value="P:regulation of DNA-templated transcription"/>
    <property type="evidence" value="ECO:0007669"/>
    <property type="project" value="InterPro"/>
</dbReference>
<dbReference type="EMBL" id="MDSL01000025">
    <property type="protein sequence ID" value="PPT98452.1"/>
    <property type="molecule type" value="Genomic_DNA"/>
</dbReference>